<dbReference type="AlphaFoldDB" id="A0A1Y4L7C4"/>
<dbReference type="InterPro" id="IPR000150">
    <property type="entry name" value="Cof"/>
</dbReference>
<dbReference type="SUPFAM" id="SSF56784">
    <property type="entry name" value="HAD-like"/>
    <property type="match status" value="1"/>
</dbReference>
<dbReference type="InterPro" id="IPR036412">
    <property type="entry name" value="HAD-like_sf"/>
</dbReference>
<protein>
    <recommendedName>
        <fullName evidence="3">Hydrolase</fullName>
    </recommendedName>
</protein>
<dbReference type="GO" id="GO:0005829">
    <property type="term" value="C:cytosol"/>
    <property type="evidence" value="ECO:0007669"/>
    <property type="project" value="TreeGrafter"/>
</dbReference>
<name>A0A1Y4L7C4_9FIRM</name>
<gene>
    <name evidence="1" type="ORF">B5F17_11665</name>
</gene>
<dbReference type="PANTHER" id="PTHR10000">
    <property type="entry name" value="PHOSPHOSERINE PHOSPHATASE"/>
    <property type="match status" value="1"/>
</dbReference>
<proteinExistence type="predicted"/>
<dbReference type="PANTHER" id="PTHR10000:SF8">
    <property type="entry name" value="HAD SUPERFAMILY HYDROLASE-LIKE, TYPE 3"/>
    <property type="match status" value="1"/>
</dbReference>
<dbReference type="PROSITE" id="PS01229">
    <property type="entry name" value="COF_2"/>
    <property type="match status" value="1"/>
</dbReference>
<comment type="caution">
    <text evidence="1">The sequence shown here is derived from an EMBL/GenBank/DDBJ whole genome shotgun (WGS) entry which is preliminary data.</text>
</comment>
<dbReference type="GO" id="GO:0016791">
    <property type="term" value="F:phosphatase activity"/>
    <property type="evidence" value="ECO:0007669"/>
    <property type="project" value="UniProtKB-ARBA"/>
</dbReference>
<organism evidence="1 2">
    <name type="scientific">Butyricicoccus pullicaecorum</name>
    <dbReference type="NCBI Taxonomy" id="501571"/>
    <lineage>
        <taxon>Bacteria</taxon>
        <taxon>Bacillati</taxon>
        <taxon>Bacillota</taxon>
        <taxon>Clostridia</taxon>
        <taxon>Eubacteriales</taxon>
        <taxon>Butyricicoccaceae</taxon>
        <taxon>Butyricicoccus</taxon>
    </lineage>
</organism>
<sequence length="287" mass="31961">MMGTDANTLYSEDSAIMSCFDFVVTDLDGTLFYDRENICDRDRDALHRLKAQGIRCAIATGRELDAVVPALDRLNLWDDFTHIIHSGGAGVYTIATRENQMTGMLSIQTLCEIFDRYVDLGLSFVLPMDGKLYVSRRTALLENEARLLCYPLVEVPDLKTIIYKPMNKIVLNAPFEDIDRALPILTADTDPRYQWHRSHDNYIDCYARGISKGTALTALCETLGIDPARTLAIGDNENDIQLLDAAGTSACPADGTDTAKAHADYVCCPAHEGAFADMCEHYIFERE</sequence>
<dbReference type="Gene3D" id="3.30.1240.10">
    <property type="match status" value="1"/>
</dbReference>
<dbReference type="NCBIfam" id="TIGR00099">
    <property type="entry name" value="Cof-subfamily"/>
    <property type="match status" value="1"/>
</dbReference>
<dbReference type="InterPro" id="IPR023214">
    <property type="entry name" value="HAD_sf"/>
</dbReference>
<dbReference type="EMBL" id="NFKK01000017">
    <property type="protein sequence ID" value="OUP51780.1"/>
    <property type="molecule type" value="Genomic_DNA"/>
</dbReference>
<evidence type="ECO:0000313" key="2">
    <source>
        <dbReference type="Proteomes" id="UP000195897"/>
    </source>
</evidence>
<accession>A0A1Y4L7C4</accession>
<reference evidence="2" key="1">
    <citation type="submission" date="2017-04" db="EMBL/GenBank/DDBJ databases">
        <title>Function of individual gut microbiota members based on whole genome sequencing of pure cultures obtained from chicken caecum.</title>
        <authorList>
            <person name="Medvecky M."/>
            <person name="Cejkova D."/>
            <person name="Polansky O."/>
            <person name="Karasova D."/>
            <person name="Kubasova T."/>
            <person name="Cizek A."/>
            <person name="Rychlik I."/>
        </authorList>
    </citation>
    <scope>NUCLEOTIDE SEQUENCE [LARGE SCALE GENOMIC DNA]</scope>
    <source>
        <strain evidence="2">An180</strain>
    </source>
</reference>
<dbReference type="GO" id="GO:0000287">
    <property type="term" value="F:magnesium ion binding"/>
    <property type="evidence" value="ECO:0007669"/>
    <property type="project" value="TreeGrafter"/>
</dbReference>
<dbReference type="Gene3D" id="3.40.50.1000">
    <property type="entry name" value="HAD superfamily/HAD-like"/>
    <property type="match status" value="1"/>
</dbReference>
<evidence type="ECO:0000313" key="1">
    <source>
        <dbReference type="EMBL" id="OUP51780.1"/>
    </source>
</evidence>
<evidence type="ECO:0008006" key="3">
    <source>
        <dbReference type="Google" id="ProtNLM"/>
    </source>
</evidence>
<dbReference type="Pfam" id="PF08282">
    <property type="entry name" value="Hydrolase_3"/>
    <property type="match status" value="1"/>
</dbReference>
<dbReference type="Proteomes" id="UP000195897">
    <property type="component" value="Unassembled WGS sequence"/>
</dbReference>